<keyword evidence="4" id="KW-1185">Reference proteome</keyword>
<feature type="region of interest" description="Disordered" evidence="1">
    <location>
        <begin position="1"/>
        <end position="35"/>
    </location>
</feature>
<keyword evidence="2" id="KW-0812">Transmembrane</keyword>
<proteinExistence type="predicted"/>
<keyword evidence="2" id="KW-1133">Transmembrane helix</keyword>
<name>A0ABX0XYI7_9ACTN</name>
<organism evidence="3 4">
    <name type="scientific">Planosporangium thailandense</name>
    <dbReference type="NCBI Taxonomy" id="765197"/>
    <lineage>
        <taxon>Bacteria</taxon>
        <taxon>Bacillati</taxon>
        <taxon>Actinomycetota</taxon>
        <taxon>Actinomycetes</taxon>
        <taxon>Micromonosporales</taxon>
        <taxon>Micromonosporaceae</taxon>
        <taxon>Planosporangium</taxon>
    </lineage>
</organism>
<reference evidence="3 4" key="1">
    <citation type="submission" date="2020-03" db="EMBL/GenBank/DDBJ databases">
        <title>WGS of the type strain of Planosporangium spp.</title>
        <authorList>
            <person name="Thawai C."/>
        </authorList>
    </citation>
    <scope>NUCLEOTIDE SEQUENCE [LARGE SCALE GENOMIC DNA]</scope>
    <source>
        <strain evidence="3 4">TBRC 5610</strain>
    </source>
</reference>
<feature type="transmembrane region" description="Helical" evidence="2">
    <location>
        <begin position="84"/>
        <end position="107"/>
    </location>
</feature>
<evidence type="ECO:0000313" key="4">
    <source>
        <dbReference type="Proteomes" id="UP000722989"/>
    </source>
</evidence>
<comment type="caution">
    <text evidence="3">The sequence shown here is derived from an EMBL/GenBank/DDBJ whole genome shotgun (WGS) entry which is preliminary data.</text>
</comment>
<sequence length="145" mass="14621">MSTDVDGDEPASTAAPAPVTGGASSPVTGGATVARRPARRSGDLLGRIGDIEVTAAALRTPAGRIPRAAASIEVTDERIVRTPMWAVFCAIVGTFAAPVISLLFLLVKETAPGAVRVRVAGGGVRHETVVTDPAEIELAGLLAAG</sequence>
<accession>A0ABX0XYI7</accession>
<evidence type="ECO:0000256" key="1">
    <source>
        <dbReference type="SAM" id="MobiDB-lite"/>
    </source>
</evidence>
<dbReference type="RefSeq" id="WP_167926004.1">
    <property type="nucleotide sequence ID" value="NZ_JAATVY010000009.1"/>
</dbReference>
<evidence type="ECO:0000256" key="2">
    <source>
        <dbReference type="SAM" id="Phobius"/>
    </source>
</evidence>
<protein>
    <submittedName>
        <fullName evidence="3">Uncharacterized protein</fullName>
    </submittedName>
</protein>
<keyword evidence="2" id="KW-0472">Membrane</keyword>
<dbReference type="Proteomes" id="UP000722989">
    <property type="component" value="Unassembled WGS sequence"/>
</dbReference>
<evidence type="ECO:0000313" key="3">
    <source>
        <dbReference type="EMBL" id="NJC71117.1"/>
    </source>
</evidence>
<dbReference type="EMBL" id="JAATVY010000009">
    <property type="protein sequence ID" value="NJC71117.1"/>
    <property type="molecule type" value="Genomic_DNA"/>
</dbReference>
<gene>
    <name evidence="3" type="ORF">HC031_15550</name>
</gene>